<reference evidence="1 2" key="1">
    <citation type="journal article" date="2020" name="bioRxiv">
        <title>Sequence and annotation of 42 cannabis genomes reveals extensive copy number variation in cannabinoid synthesis and pathogen resistance genes.</title>
        <authorList>
            <person name="Mckernan K.J."/>
            <person name="Helbert Y."/>
            <person name="Kane L.T."/>
            <person name="Ebling H."/>
            <person name="Zhang L."/>
            <person name="Liu B."/>
            <person name="Eaton Z."/>
            <person name="Mclaughlin S."/>
            <person name="Kingan S."/>
            <person name="Baybayan P."/>
            <person name="Concepcion G."/>
            <person name="Jordan M."/>
            <person name="Riva A."/>
            <person name="Barbazuk W."/>
            <person name="Harkins T."/>
        </authorList>
    </citation>
    <scope>NUCLEOTIDE SEQUENCE [LARGE SCALE GENOMIC DNA]</scope>
    <source>
        <strain evidence="2">cv. Jamaican Lion 4</strain>
        <tissue evidence="1">Leaf</tissue>
    </source>
</reference>
<proteinExistence type="predicted"/>
<accession>A0A7J6GQM7</accession>
<name>A0A7J6GQM7_CANSA</name>
<organism evidence="1 2">
    <name type="scientific">Cannabis sativa</name>
    <name type="common">Hemp</name>
    <name type="synonym">Marijuana</name>
    <dbReference type="NCBI Taxonomy" id="3483"/>
    <lineage>
        <taxon>Eukaryota</taxon>
        <taxon>Viridiplantae</taxon>
        <taxon>Streptophyta</taxon>
        <taxon>Embryophyta</taxon>
        <taxon>Tracheophyta</taxon>
        <taxon>Spermatophyta</taxon>
        <taxon>Magnoliopsida</taxon>
        <taxon>eudicotyledons</taxon>
        <taxon>Gunneridae</taxon>
        <taxon>Pentapetalae</taxon>
        <taxon>rosids</taxon>
        <taxon>fabids</taxon>
        <taxon>Rosales</taxon>
        <taxon>Cannabaceae</taxon>
        <taxon>Cannabis</taxon>
    </lineage>
</organism>
<evidence type="ECO:0000313" key="1">
    <source>
        <dbReference type="EMBL" id="KAF4385058.1"/>
    </source>
</evidence>
<sequence>MKTKLSTLPSNTSAHQGLEPLDPTFLSLDPFSSFHDFEPVTFPPLHFSEVCSCPCFEQAALGLGTYATSRVEVVPPLAMCPFAVFPPVLAPVEAVKEEPEELPRVVSKIIHPPSSSNRRGWLVMRRTFQHREICVGAVFCIGHYSPTQLLFTFRGRSLIVHSFAFRESYLDSFGFAFRRRSLKSLFSPSVEGLLMIIVLPFVKGLNAAFRKSCMAMFSVKSAIPSLVPLAGFLLSALSVRLPRCPHTCHNCSSAGVRFFDSKRKVSPNVEVSRDTSSLCCFSSTSKATYPLAIVKALVRDRPGSTIIAFFNSEPCNNPCINAFIATKLVHFGILTYSSLNLLINFSRGSSNRWRINIRSVSTFAVHTLIAKFENFNGPVLVLPQASYDSDLQRNIKAKSVNSHSKV</sequence>
<evidence type="ECO:0000313" key="2">
    <source>
        <dbReference type="Proteomes" id="UP000583929"/>
    </source>
</evidence>
<comment type="caution">
    <text evidence="1">The sequence shown here is derived from an EMBL/GenBank/DDBJ whole genome shotgun (WGS) entry which is preliminary data.</text>
</comment>
<dbReference type="Proteomes" id="UP000583929">
    <property type="component" value="Unassembled WGS sequence"/>
</dbReference>
<dbReference type="AlphaFoldDB" id="A0A7J6GQM7"/>
<keyword evidence="2" id="KW-1185">Reference proteome</keyword>
<protein>
    <submittedName>
        <fullName evidence="1">Uncharacterized protein</fullName>
    </submittedName>
</protein>
<gene>
    <name evidence="1" type="ORF">G4B88_017859</name>
</gene>
<dbReference type="EMBL" id="JAATIQ010000088">
    <property type="protein sequence ID" value="KAF4385058.1"/>
    <property type="molecule type" value="Genomic_DNA"/>
</dbReference>